<accession>A0A7C3HHU8</accession>
<dbReference type="GO" id="GO:0005886">
    <property type="term" value="C:plasma membrane"/>
    <property type="evidence" value="ECO:0007669"/>
    <property type="project" value="TreeGrafter"/>
</dbReference>
<feature type="transmembrane region" description="Helical" evidence="1">
    <location>
        <begin position="97"/>
        <end position="115"/>
    </location>
</feature>
<name>A0A7C3HHU8_MEIRU</name>
<dbReference type="RefSeq" id="WP_297559880.1">
    <property type="nucleotide sequence ID" value="NZ_JBKBUW010000035.1"/>
</dbReference>
<evidence type="ECO:0008006" key="3">
    <source>
        <dbReference type="Google" id="ProtNLM"/>
    </source>
</evidence>
<protein>
    <recommendedName>
        <fullName evidence="3">DMT family transporter</fullName>
    </recommendedName>
</protein>
<proteinExistence type="predicted"/>
<evidence type="ECO:0000256" key="1">
    <source>
        <dbReference type="SAM" id="Phobius"/>
    </source>
</evidence>
<comment type="caution">
    <text evidence="2">The sequence shown here is derived from an EMBL/GenBank/DDBJ whole genome shotgun (WGS) entry which is preliminary data.</text>
</comment>
<keyword evidence="1" id="KW-0812">Transmembrane</keyword>
<sequence>MQVFPIFIAIGTGILIAVLGPINSLLQAKAGILGLSSLVHVIGLGVSLLGLALFQQTPLFGAYLSTSQRLALAFFAVCLLLAYAGLVGIGIRQGLPWYSFLGGIIGILVVLGTVFSVRELGIANAIALLLASQVLAAALLQQFGLLGLEASPLSEAKLIGLGVLLLGAVIAIRS</sequence>
<gene>
    <name evidence="2" type="ORF">ENS82_05065</name>
</gene>
<organism evidence="2">
    <name type="scientific">Meiothermus ruber</name>
    <dbReference type="NCBI Taxonomy" id="277"/>
    <lineage>
        <taxon>Bacteria</taxon>
        <taxon>Thermotogati</taxon>
        <taxon>Deinococcota</taxon>
        <taxon>Deinococci</taxon>
        <taxon>Thermales</taxon>
        <taxon>Thermaceae</taxon>
        <taxon>Meiothermus</taxon>
    </lineage>
</organism>
<dbReference type="AlphaFoldDB" id="A0A7C3HHU8"/>
<feature type="transmembrane region" description="Helical" evidence="1">
    <location>
        <begin position="156"/>
        <end position="172"/>
    </location>
</feature>
<feature type="transmembrane region" description="Helical" evidence="1">
    <location>
        <begin position="32"/>
        <end position="54"/>
    </location>
</feature>
<feature type="transmembrane region" description="Helical" evidence="1">
    <location>
        <begin position="122"/>
        <end position="144"/>
    </location>
</feature>
<dbReference type="PANTHER" id="PTHR34821:SF2">
    <property type="entry name" value="INNER MEMBRANE PROTEIN YDCZ"/>
    <property type="match status" value="1"/>
</dbReference>
<dbReference type="InterPro" id="IPR006750">
    <property type="entry name" value="YdcZ"/>
</dbReference>
<dbReference type="PANTHER" id="PTHR34821">
    <property type="entry name" value="INNER MEMBRANE PROTEIN YDCZ"/>
    <property type="match status" value="1"/>
</dbReference>
<keyword evidence="1" id="KW-1133">Transmembrane helix</keyword>
<keyword evidence="1" id="KW-0472">Membrane</keyword>
<feature type="transmembrane region" description="Helical" evidence="1">
    <location>
        <begin position="7"/>
        <end position="26"/>
    </location>
</feature>
<dbReference type="Pfam" id="PF04657">
    <property type="entry name" value="DMT_YdcZ"/>
    <property type="match status" value="1"/>
</dbReference>
<dbReference type="EMBL" id="DSWI01000011">
    <property type="protein sequence ID" value="HFG20080.1"/>
    <property type="molecule type" value="Genomic_DNA"/>
</dbReference>
<evidence type="ECO:0000313" key="2">
    <source>
        <dbReference type="EMBL" id="HFG20080.1"/>
    </source>
</evidence>
<reference evidence="2" key="1">
    <citation type="journal article" date="2020" name="mSystems">
        <title>Genome- and Community-Level Interaction Insights into Carbon Utilization and Element Cycling Functions of Hydrothermarchaeota in Hydrothermal Sediment.</title>
        <authorList>
            <person name="Zhou Z."/>
            <person name="Liu Y."/>
            <person name="Xu W."/>
            <person name="Pan J."/>
            <person name="Luo Z.H."/>
            <person name="Li M."/>
        </authorList>
    </citation>
    <scope>NUCLEOTIDE SEQUENCE [LARGE SCALE GENOMIC DNA]</scope>
    <source>
        <strain evidence="2">SpSt-524</strain>
    </source>
</reference>
<feature type="transmembrane region" description="Helical" evidence="1">
    <location>
        <begin position="70"/>
        <end position="91"/>
    </location>
</feature>